<keyword evidence="13" id="KW-1185">Reference proteome</keyword>
<dbReference type="Gene3D" id="3.30.1150.10">
    <property type="match status" value="1"/>
</dbReference>
<evidence type="ECO:0000256" key="6">
    <source>
        <dbReference type="ARBA" id="ARBA00022692"/>
    </source>
</evidence>
<evidence type="ECO:0000313" key="12">
    <source>
        <dbReference type="EMBL" id="NPE14277.1"/>
    </source>
</evidence>
<evidence type="ECO:0000313" key="13">
    <source>
        <dbReference type="Proteomes" id="UP001193734"/>
    </source>
</evidence>
<reference evidence="12 13" key="1">
    <citation type="submission" date="2020-05" db="EMBL/GenBank/DDBJ databases">
        <title>Distinct polysaccharide utilization as determinants for interspecies competition between intestinal Prevotella spp.</title>
        <authorList>
            <person name="Galvez E.J.C."/>
            <person name="Iljazovic A."/>
            <person name="Strowig T."/>
        </authorList>
    </citation>
    <scope>NUCLEOTIDE SEQUENCE [LARGE SCALE GENOMIC DNA]</scope>
    <source>
        <strain evidence="12 13">PROD</strain>
    </source>
</reference>
<keyword evidence="6" id="KW-0812">Transmembrane</keyword>
<keyword evidence="8" id="KW-1133">Transmembrane helix</keyword>
<dbReference type="EMBL" id="JABKKE010000011">
    <property type="protein sequence ID" value="NPE14277.1"/>
    <property type="molecule type" value="Genomic_DNA"/>
</dbReference>
<evidence type="ECO:0000256" key="5">
    <source>
        <dbReference type="ARBA" id="ARBA00022519"/>
    </source>
</evidence>
<keyword evidence="9" id="KW-0472">Membrane</keyword>
<gene>
    <name evidence="12" type="ORF">HPS55_08040</name>
</gene>
<evidence type="ECO:0000256" key="9">
    <source>
        <dbReference type="ARBA" id="ARBA00023136"/>
    </source>
</evidence>
<evidence type="ECO:0000256" key="7">
    <source>
        <dbReference type="ARBA" id="ARBA00022927"/>
    </source>
</evidence>
<comment type="caution">
    <text evidence="12">The sequence shown here is derived from an EMBL/GenBank/DDBJ whole genome shotgun (WGS) entry which is preliminary data.</text>
</comment>
<dbReference type="InterPro" id="IPR006260">
    <property type="entry name" value="TonB/TolA_C"/>
</dbReference>
<dbReference type="SUPFAM" id="SSF74653">
    <property type="entry name" value="TolA/TonB C-terminal domain"/>
    <property type="match status" value="1"/>
</dbReference>
<evidence type="ECO:0000256" key="8">
    <source>
        <dbReference type="ARBA" id="ARBA00022989"/>
    </source>
</evidence>
<keyword evidence="5" id="KW-0997">Cell inner membrane</keyword>
<dbReference type="PANTHER" id="PTHR33446">
    <property type="entry name" value="PROTEIN TONB-RELATED"/>
    <property type="match status" value="1"/>
</dbReference>
<feature type="compositionally biased region" description="Basic and acidic residues" evidence="10">
    <location>
        <begin position="132"/>
        <end position="142"/>
    </location>
</feature>
<evidence type="ECO:0000256" key="3">
    <source>
        <dbReference type="ARBA" id="ARBA00022448"/>
    </source>
</evidence>
<evidence type="ECO:0000259" key="11">
    <source>
        <dbReference type="PROSITE" id="PS52015"/>
    </source>
</evidence>
<organism evidence="12 13">
    <name type="scientific">Xylanibacter rodentium</name>
    <dbReference type="NCBI Taxonomy" id="2736289"/>
    <lineage>
        <taxon>Bacteria</taxon>
        <taxon>Pseudomonadati</taxon>
        <taxon>Bacteroidota</taxon>
        <taxon>Bacteroidia</taxon>
        <taxon>Bacteroidales</taxon>
        <taxon>Prevotellaceae</taxon>
        <taxon>Xylanibacter</taxon>
    </lineage>
</organism>
<dbReference type="PROSITE" id="PS52015">
    <property type="entry name" value="TONB_CTD"/>
    <property type="match status" value="1"/>
</dbReference>
<keyword evidence="3" id="KW-0813">Transport</keyword>
<dbReference type="InterPro" id="IPR037682">
    <property type="entry name" value="TonB_C"/>
</dbReference>
<protein>
    <submittedName>
        <fullName evidence="12">Energy transducer TonB</fullName>
    </submittedName>
</protein>
<evidence type="ECO:0000256" key="4">
    <source>
        <dbReference type="ARBA" id="ARBA00022475"/>
    </source>
</evidence>
<dbReference type="PANTHER" id="PTHR33446:SF2">
    <property type="entry name" value="PROTEIN TONB"/>
    <property type="match status" value="1"/>
</dbReference>
<dbReference type="Pfam" id="PF03544">
    <property type="entry name" value="TonB_C"/>
    <property type="match status" value="1"/>
</dbReference>
<comment type="similarity">
    <text evidence="2">Belongs to the TonB family.</text>
</comment>
<dbReference type="Proteomes" id="UP001193734">
    <property type="component" value="Unassembled WGS sequence"/>
</dbReference>
<keyword evidence="4" id="KW-1003">Cell membrane</keyword>
<comment type="subcellular location">
    <subcellularLocation>
        <location evidence="1">Cell inner membrane</location>
        <topology evidence="1">Single-pass membrane protein</topology>
        <orientation evidence="1">Periplasmic side</orientation>
    </subcellularLocation>
</comment>
<proteinExistence type="inferred from homology"/>
<evidence type="ECO:0000256" key="1">
    <source>
        <dbReference type="ARBA" id="ARBA00004383"/>
    </source>
</evidence>
<name>A0ABX2AU50_9BACT</name>
<dbReference type="NCBIfam" id="TIGR01352">
    <property type="entry name" value="tonB_Cterm"/>
    <property type="match status" value="1"/>
</dbReference>
<feature type="region of interest" description="Disordered" evidence="10">
    <location>
        <begin position="86"/>
        <end position="117"/>
    </location>
</feature>
<sequence length="271" mass="30245">MRGDSVFARLTAKYRKKVTHRLEGFVNRKENYIYFTDMDTDKYMNGDFRISMTDSHDSLTGHFIATTSRRTVPVSFGKSDSIYVEEKTKSTTTTSKQTKKKRNTGTAATEKQPSEEAYERVMSKAQAMADADAAKGKPDKAVQSESAVRNETPAHTAPVEDNEKADNTPVVSADMMPSFPGGDAALMRWLGQNIRYPADAMENGIQGRVFVRFTVDKNGTIHDPKVIRGVDPSLDREALRVIKAMPRWIPGKNNGRAVAVYLTLPVTFKLR</sequence>
<keyword evidence="7" id="KW-0653">Protein transport</keyword>
<accession>A0ABX2AU50</accession>
<evidence type="ECO:0000256" key="2">
    <source>
        <dbReference type="ARBA" id="ARBA00006555"/>
    </source>
</evidence>
<dbReference type="InterPro" id="IPR051045">
    <property type="entry name" value="TonB-dependent_transducer"/>
</dbReference>
<feature type="region of interest" description="Disordered" evidence="10">
    <location>
        <begin position="130"/>
        <end position="166"/>
    </location>
</feature>
<evidence type="ECO:0000256" key="10">
    <source>
        <dbReference type="SAM" id="MobiDB-lite"/>
    </source>
</evidence>
<feature type="domain" description="TonB C-terminal" evidence="11">
    <location>
        <begin position="181"/>
        <end position="271"/>
    </location>
</feature>